<keyword evidence="3" id="KW-1185">Reference proteome</keyword>
<evidence type="ECO:0000259" key="1">
    <source>
        <dbReference type="Pfam" id="PF03959"/>
    </source>
</evidence>
<sequence>VDDASKHSHNCYESKMHITVSMKNNYKEDLKLKSPNSKIISLLVSEVILGYEYFCLTQHFLDGPLLATEKSELDRIFPPPYYEWFQYNKDFTKFNNLDKAFSFIDDYMEKNGPFDGLLGFSQGGVLCAAVVCYQMKGVMLRNHPPISFIISISGIKFRDPELSAFLYAPPIKCPSVHITGAKDYGKELCLELIQAFENPL</sequence>
<dbReference type="PANTHER" id="PTHR22778">
    <property type="entry name" value="OVARIAN CANCER GENE-2 PROTEIN-RELATED"/>
    <property type="match status" value="1"/>
</dbReference>
<feature type="non-terminal residue" evidence="2">
    <location>
        <position position="200"/>
    </location>
</feature>
<dbReference type="Proteomes" id="UP000824469">
    <property type="component" value="Unassembled WGS sequence"/>
</dbReference>
<dbReference type="SUPFAM" id="SSF53474">
    <property type="entry name" value="alpha/beta-Hydrolases"/>
    <property type="match status" value="1"/>
</dbReference>
<proteinExistence type="predicted"/>
<dbReference type="EMBL" id="JAHRHJ020000006">
    <property type="protein sequence ID" value="KAH9311256.1"/>
    <property type="molecule type" value="Genomic_DNA"/>
</dbReference>
<organism evidence="2 3">
    <name type="scientific">Taxus chinensis</name>
    <name type="common">Chinese yew</name>
    <name type="synonym">Taxus wallichiana var. chinensis</name>
    <dbReference type="NCBI Taxonomy" id="29808"/>
    <lineage>
        <taxon>Eukaryota</taxon>
        <taxon>Viridiplantae</taxon>
        <taxon>Streptophyta</taxon>
        <taxon>Embryophyta</taxon>
        <taxon>Tracheophyta</taxon>
        <taxon>Spermatophyta</taxon>
        <taxon>Pinopsida</taxon>
        <taxon>Pinidae</taxon>
        <taxon>Conifers II</taxon>
        <taxon>Cupressales</taxon>
        <taxon>Taxaceae</taxon>
        <taxon>Taxus</taxon>
    </lineage>
</organism>
<dbReference type="Pfam" id="PF03959">
    <property type="entry name" value="FSH1"/>
    <property type="match status" value="1"/>
</dbReference>
<dbReference type="InterPro" id="IPR029058">
    <property type="entry name" value="AB_hydrolase_fold"/>
</dbReference>
<evidence type="ECO:0000313" key="3">
    <source>
        <dbReference type="Proteomes" id="UP000824469"/>
    </source>
</evidence>
<name>A0AA38L0S3_TAXCH</name>
<evidence type="ECO:0000313" key="2">
    <source>
        <dbReference type="EMBL" id="KAH9311256.1"/>
    </source>
</evidence>
<feature type="non-terminal residue" evidence="2">
    <location>
        <position position="1"/>
    </location>
</feature>
<dbReference type="Gene3D" id="3.40.50.1820">
    <property type="entry name" value="alpha/beta hydrolase"/>
    <property type="match status" value="1"/>
</dbReference>
<reference evidence="2 3" key="1">
    <citation type="journal article" date="2021" name="Nat. Plants">
        <title>The Taxus genome provides insights into paclitaxel biosynthesis.</title>
        <authorList>
            <person name="Xiong X."/>
            <person name="Gou J."/>
            <person name="Liao Q."/>
            <person name="Li Y."/>
            <person name="Zhou Q."/>
            <person name="Bi G."/>
            <person name="Li C."/>
            <person name="Du R."/>
            <person name="Wang X."/>
            <person name="Sun T."/>
            <person name="Guo L."/>
            <person name="Liang H."/>
            <person name="Lu P."/>
            <person name="Wu Y."/>
            <person name="Zhang Z."/>
            <person name="Ro D.K."/>
            <person name="Shang Y."/>
            <person name="Huang S."/>
            <person name="Yan J."/>
        </authorList>
    </citation>
    <scope>NUCLEOTIDE SEQUENCE [LARGE SCALE GENOMIC DNA]</scope>
    <source>
        <strain evidence="2">Ta-2019</strain>
    </source>
</reference>
<comment type="caution">
    <text evidence="2">The sequence shown here is derived from an EMBL/GenBank/DDBJ whole genome shotgun (WGS) entry which is preliminary data.</text>
</comment>
<gene>
    <name evidence="2" type="ORF">KI387_026291</name>
</gene>
<dbReference type="InterPro" id="IPR005645">
    <property type="entry name" value="FSH-like_dom"/>
</dbReference>
<dbReference type="PANTHER" id="PTHR22778:SF55">
    <property type="entry name" value="ESTERASE C25G4.2-LIKE"/>
    <property type="match status" value="1"/>
</dbReference>
<accession>A0AA38L0S3</accession>
<feature type="domain" description="Serine hydrolase" evidence="1">
    <location>
        <begin position="59"/>
        <end position="198"/>
    </location>
</feature>
<protein>
    <recommendedName>
        <fullName evidence="1">Serine hydrolase domain-containing protein</fullName>
    </recommendedName>
</protein>
<dbReference type="AlphaFoldDB" id="A0AA38L0S3"/>